<dbReference type="InterPro" id="IPR006328">
    <property type="entry name" value="2-HAD"/>
</dbReference>
<dbReference type="InterPro" id="IPR036412">
    <property type="entry name" value="HAD-like_sf"/>
</dbReference>
<reference evidence="4 5" key="1">
    <citation type="submission" date="2019-06" db="EMBL/GenBank/DDBJ databases">
        <title>Quisquiliibacterium sp. nov., isolated from a maize field.</title>
        <authorList>
            <person name="Lin S.-Y."/>
            <person name="Tsai C.-F."/>
            <person name="Young C.-C."/>
        </authorList>
    </citation>
    <scope>NUCLEOTIDE SEQUENCE [LARGE SCALE GENOMIC DNA]</scope>
    <source>
        <strain evidence="4 5">CC-CFT501</strain>
    </source>
</reference>
<comment type="caution">
    <text evidence="4">The sequence shown here is derived from an EMBL/GenBank/DDBJ whole genome shotgun (WGS) entry which is preliminary data.</text>
</comment>
<dbReference type="InterPro" id="IPR006439">
    <property type="entry name" value="HAD-SF_hydro_IA"/>
</dbReference>
<dbReference type="EMBL" id="VDUY01000001">
    <property type="protein sequence ID" value="TXL68393.1"/>
    <property type="molecule type" value="Genomic_DNA"/>
</dbReference>
<dbReference type="NCBIfam" id="TIGR01428">
    <property type="entry name" value="HAD_type_II"/>
    <property type="match status" value="1"/>
</dbReference>
<evidence type="ECO:0000256" key="3">
    <source>
        <dbReference type="RuleBase" id="RU368077"/>
    </source>
</evidence>
<evidence type="ECO:0000313" key="5">
    <source>
        <dbReference type="Proteomes" id="UP000321548"/>
    </source>
</evidence>
<comment type="catalytic activity">
    <reaction evidence="3">
        <text>an (S)-2-haloacid + H2O = a (2R)-2-hydroxycarboxylate + a halide anion + H(+)</text>
        <dbReference type="Rhea" id="RHEA:11192"/>
        <dbReference type="ChEBI" id="CHEBI:15377"/>
        <dbReference type="ChEBI" id="CHEBI:15378"/>
        <dbReference type="ChEBI" id="CHEBI:16042"/>
        <dbReference type="ChEBI" id="CHEBI:58314"/>
        <dbReference type="ChEBI" id="CHEBI:137405"/>
        <dbReference type="EC" id="3.8.1.2"/>
    </reaction>
</comment>
<comment type="function">
    <text evidence="3">Catalyzes the hydrolytic dehalogenation of small (S)-2-haloalkanoic acids to yield the corresponding (R)-2-hydroxyalkanoic acids.</text>
</comment>
<dbReference type="InterPro" id="IPR023198">
    <property type="entry name" value="PGP-like_dom2"/>
</dbReference>
<comment type="similarity">
    <text evidence="1 3">Belongs to the HAD-like hydrolase superfamily. S-2-haloalkanoic acid dehalogenase family.</text>
</comment>
<evidence type="ECO:0000256" key="1">
    <source>
        <dbReference type="ARBA" id="ARBA00008106"/>
    </source>
</evidence>
<keyword evidence="5" id="KW-1185">Reference proteome</keyword>
<dbReference type="EC" id="3.8.1.2" evidence="3"/>
<dbReference type="SFLD" id="SFLDS00003">
    <property type="entry name" value="Haloacid_Dehalogenase"/>
    <property type="match status" value="1"/>
</dbReference>
<accession>A0A5C8P4Z6</accession>
<dbReference type="Gene3D" id="3.40.50.1000">
    <property type="entry name" value="HAD superfamily/HAD-like"/>
    <property type="match status" value="1"/>
</dbReference>
<dbReference type="PRINTS" id="PR00413">
    <property type="entry name" value="HADHALOGNASE"/>
</dbReference>
<name>A0A5C8P4Z6_9BURK</name>
<evidence type="ECO:0000256" key="2">
    <source>
        <dbReference type="ARBA" id="ARBA00022801"/>
    </source>
</evidence>
<dbReference type="GO" id="GO:0018784">
    <property type="term" value="F:(S)-2-haloacid dehalogenase activity"/>
    <property type="evidence" value="ECO:0007669"/>
    <property type="project" value="UniProtKB-UniRule"/>
</dbReference>
<dbReference type="SUPFAM" id="SSF56784">
    <property type="entry name" value="HAD-like"/>
    <property type="match status" value="1"/>
</dbReference>
<dbReference type="OrthoDB" id="8585081at2"/>
<dbReference type="PANTHER" id="PTHR43316">
    <property type="entry name" value="HYDROLASE, HALOACID DELAHOGENASE-RELATED"/>
    <property type="match status" value="1"/>
</dbReference>
<sequence>MSETDTSRPASAPALPKVLAFDVFGTVVDWHGSIVREVSALRLPVDPGQFAIAWRAGYRPAMARVRGGELGWTKIDDLHRMILDDILVKFGLEDMDEAMRRHLNLVWHRLDPWPDAVEGLRRLKSKFTLCTLSNGNLGLLADMAKRAGLPWDLILSAEVFRHYKPDPEAYLGVCEVFDVAPAEMMLVAAHQDDLAAARACGCRAAYVERRFEFGPTLPKDVSPDPANDWHATDFLDLARQLGC</sequence>
<dbReference type="SFLD" id="SFLDG01129">
    <property type="entry name" value="C1.5:_HAD__Beta-PGM__Phosphata"/>
    <property type="match status" value="1"/>
</dbReference>
<dbReference type="Proteomes" id="UP000321548">
    <property type="component" value="Unassembled WGS sequence"/>
</dbReference>
<dbReference type="InterPro" id="IPR051540">
    <property type="entry name" value="S-2-haloacid_dehalogenase"/>
</dbReference>
<dbReference type="NCBIfam" id="TIGR01493">
    <property type="entry name" value="HAD-SF-IA-v2"/>
    <property type="match status" value="1"/>
</dbReference>
<organism evidence="4 5">
    <name type="scientific">Zeimonas arvi</name>
    <dbReference type="NCBI Taxonomy" id="2498847"/>
    <lineage>
        <taxon>Bacteria</taxon>
        <taxon>Pseudomonadati</taxon>
        <taxon>Pseudomonadota</taxon>
        <taxon>Betaproteobacteria</taxon>
        <taxon>Burkholderiales</taxon>
        <taxon>Burkholderiaceae</taxon>
        <taxon>Zeimonas</taxon>
    </lineage>
</organism>
<dbReference type="Pfam" id="PF00702">
    <property type="entry name" value="Hydrolase"/>
    <property type="match status" value="1"/>
</dbReference>
<keyword evidence="2 3" id="KW-0378">Hydrolase</keyword>
<dbReference type="PANTHER" id="PTHR43316:SF3">
    <property type="entry name" value="HALOACID DEHALOGENASE, TYPE II (AFU_ORTHOLOGUE AFUA_2G07750)-RELATED"/>
    <property type="match status" value="1"/>
</dbReference>
<dbReference type="RefSeq" id="WP_147702534.1">
    <property type="nucleotide sequence ID" value="NZ_VDUY01000001.1"/>
</dbReference>
<proteinExistence type="inferred from homology"/>
<protein>
    <recommendedName>
        <fullName evidence="3">(S)-2-haloacid dehalogenase</fullName>
        <ecNumber evidence="3">3.8.1.2</ecNumber>
    </recommendedName>
    <alternativeName>
        <fullName evidence="3">2-haloalkanoic acid dehalogenase</fullName>
    </alternativeName>
    <alternativeName>
        <fullName evidence="3">Halocarboxylic acid halidohydrolase</fullName>
    </alternativeName>
    <alternativeName>
        <fullName evidence="3">L-2-haloacid dehalogenase</fullName>
    </alternativeName>
</protein>
<evidence type="ECO:0000313" key="4">
    <source>
        <dbReference type="EMBL" id="TXL68393.1"/>
    </source>
</evidence>
<dbReference type="InterPro" id="IPR023214">
    <property type="entry name" value="HAD_sf"/>
</dbReference>
<dbReference type="Gene3D" id="1.10.150.240">
    <property type="entry name" value="Putative phosphatase, domain 2"/>
    <property type="match status" value="1"/>
</dbReference>
<gene>
    <name evidence="4" type="ORF">FHP08_01520</name>
</gene>
<dbReference type="AlphaFoldDB" id="A0A5C8P4Z6"/>